<keyword evidence="9" id="KW-1185">Reference proteome</keyword>
<keyword evidence="3 6" id="KW-0812">Transmembrane</keyword>
<dbReference type="InterPro" id="IPR037185">
    <property type="entry name" value="EmrE-like"/>
</dbReference>
<evidence type="ECO:0000256" key="6">
    <source>
        <dbReference type="SAM" id="Phobius"/>
    </source>
</evidence>
<feature type="domain" description="EamA" evidence="7">
    <location>
        <begin position="1"/>
        <end position="124"/>
    </location>
</feature>
<feature type="transmembrane region" description="Helical" evidence="6">
    <location>
        <begin position="20"/>
        <end position="38"/>
    </location>
</feature>
<dbReference type="Pfam" id="PF00892">
    <property type="entry name" value="EamA"/>
    <property type="match status" value="2"/>
</dbReference>
<name>A0A512BIT9_9BACT</name>
<feature type="transmembrane region" description="Helical" evidence="6">
    <location>
        <begin position="135"/>
        <end position="158"/>
    </location>
</feature>
<sequence>MWSLQFTCIKLVQDQVGPFSTVFIPMLLATLFMIPFVYKDARANKKRKLRDLKIFIILAILGQFPAQVLMTLGTQQSTASNGAIISLTLPIVSVLLAVVLLNEKMNRLRWVSFIIAIIGVALCSLKDLLSINFSMQFLVGNALIFSGIVGSGFYNTICKKISGDYTEIEMLFYTYIFMVVLLAPLVWYYEPNSLKFMSFFTTNTWIGLTLLTVFHNFLSMILFFKALKSLEAIQVALSNFLITFFALPIAAIWLHEKLSVMAIIGGLLVLISTLSITVWEYRQNKVAELANNSNKVNSPVVNM</sequence>
<dbReference type="InterPro" id="IPR000620">
    <property type="entry name" value="EamA_dom"/>
</dbReference>
<feature type="transmembrane region" description="Helical" evidence="6">
    <location>
        <begin position="170"/>
        <end position="189"/>
    </location>
</feature>
<keyword evidence="5 6" id="KW-0472">Membrane</keyword>
<evidence type="ECO:0000313" key="9">
    <source>
        <dbReference type="Proteomes" id="UP000321513"/>
    </source>
</evidence>
<evidence type="ECO:0000256" key="3">
    <source>
        <dbReference type="ARBA" id="ARBA00022692"/>
    </source>
</evidence>
<feature type="transmembrane region" description="Helical" evidence="6">
    <location>
        <begin position="204"/>
        <end position="224"/>
    </location>
</feature>
<accession>A0A512BIT9</accession>
<feature type="transmembrane region" description="Helical" evidence="6">
    <location>
        <begin position="260"/>
        <end position="279"/>
    </location>
</feature>
<feature type="transmembrane region" description="Helical" evidence="6">
    <location>
        <begin position="108"/>
        <end position="129"/>
    </location>
</feature>
<dbReference type="GO" id="GO:0016020">
    <property type="term" value="C:membrane"/>
    <property type="evidence" value="ECO:0007669"/>
    <property type="project" value="UniProtKB-SubCell"/>
</dbReference>
<dbReference type="Proteomes" id="UP000321513">
    <property type="component" value="Unassembled WGS sequence"/>
</dbReference>
<evidence type="ECO:0000259" key="7">
    <source>
        <dbReference type="Pfam" id="PF00892"/>
    </source>
</evidence>
<feature type="transmembrane region" description="Helical" evidence="6">
    <location>
        <begin position="50"/>
        <end position="70"/>
    </location>
</feature>
<gene>
    <name evidence="8" type="ORF">SAE01_43800</name>
</gene>
<comment type="subcellular location">
    <subcellularLocation>
        <location evidence="1">Membrane</location>
        <topology evidence="1">Multi-pass membrane protein</topology>
    </subcellularLocation>
</comment>
<dbReference type="AlphaFoldDB" id="A0A512BIT9"/>
<evidence type="ECO:0000256" key="5">
    <source>
        <dbReference type="ARBA" id="ARBA00023136"/>
    </source>
</evidence>
<dbReference type="InterPro" id="IPR050638">
    <property type="entry name" value="AA-Vitamin_Transporters"/>
</dbReference>
<evidence type="ECO:0000256" key="4">
    <source>
        <dbReference type="ARBA" id="ARBA00022989"/>
    </source>
</evidence>
<dbReference type="SUPFAM" id="SSF103481">
    <property type="entry name" value="Multidrug resistance efflux transporter EmrE"/>
    <property type="match status" value="2"/>
</dbReference>
<keyword evidence="4 6" id="KW-1133">Transmembrane helix</keyword>
<feature type="transmembrane region" description="Helical" evidence="6">
    <location>
        <begin position="236"/>
        <end position="254"/>
    </location>
</feature>
<dbReference type="PANTHER" id="PTHR32322">
    <property type="entry name" value="INNER MEMBRANE TRANSPORTER"/>
    <property type="match status" value="1"/>
</dbReference>
<proteinExistence type="inferred from homology"/>
<protein>
    <submittedName>
        <fullName evidence="8">Transporter</fullName>
    </submittedName>
</protein>
<comment type="similarity">
    <text evidence="2">Belongs to the EamA transporter family.</text>
</comment>
<evidence type="ECO:0000313" key="8">
    <source>
        <dbReference type="EMBL" id="GEO11884.1"/>
    </source>
</evidence>
<dbReference type="EMBL" id="BJYT01000031">
    <property type="protein sequence ID" value="GEO11884.1"/>
    <property type="molecule type" value="Genomic_DNA"/>
</dbReference>
<comment type="caution">
    <text evidence="8">The sequence shown here is derived from an EMBL/GenBank/DDBJ whole genome shotgun (WGS) entry which is preliminary data.</text>
</comment>
<feature type="transmembrane region" description="Helical" evidence="6">
    <location>
        <begin position="82"/>
        <end position="101"/>
    </location>
</feature>
<evidence type="ECO:0000256" key="2">
    <source>
        <dbReference type="ARBA" id="ARBA00007362"/>
    </source>
</evidence>
<dbReference type="PANTHER" id="PTHR32322:SF2">
    <property type="entry name" value="EAMA DOMAIN-CONTAINING PROTEIN"/>
    <property type="match status" value="1"/>
</dbReference>
<evidence type="ECO:0000256" key="1">
    <source>
        <dbReference type="ARBA" id="ARBA00004141"/>
    </source>
</evidence>
<reference evidence="8 9" key="1">
    <citation type="submission" date="2019-07" db="EMBL/GenBank/DDBJ databases">
        <title>Whole genome shotgun sequence of Segetibacter aerophilus NBRC 106135.</title>
        <authorList>
            <person name="Hosoyama A."/>
            <person name="Uohara A."/>
            <person name="Ohji S."/>
            <person name="Ichikawa N."/>
        </authorList>
    </citation>
    <scope>NUCLEOTIDE SEQUENCE [LARGE SCALE GENOMIC DNA]</scope>
    <source>
        <strain evidence="8 9">NBRC 106135</strain>
    </source>
</reference>
<organism evidence="8 9">
    <name type="scientific">Segetibacter aerophilus</name>
    <dbReference type="NCBI Taxonomy" id="670293"/>
    <lineage>
        <taxon>Bacteria</taxon>
        <taxon>Pseudomonadati</taxon>
        <taxon>Bacteroidota</taxon>
        <taxon>Chitinophagia</taxon>
        <taxon>Chitinophagales</taxon>
        <taxon>Chitinophagaceae</taxon>
        <taxon>Segetibacter</taxon>
    </lineage>
</organism>
<feature type="domain" description="EamA" evidence="7">
    <location>
        <begin position="140"/>
        <end position="277"/>
    </location>
</feature>